<dbReference type="PROSITE" id="PS01238">
    <property type="entry name" value="GDA1_CD39_NTPASE"/>
    <property type="match status" value="1"/>
</dbReference>
<evidence type="ECO:0008006" key="8">
    <source>
        <dbReference type="Google" id="ProtNLM"/>
    </source>
</evidence>
<dbReference type="GO" id="GO:0045134">
    <property type="term" value="F:UDP phosphatase activity"/>
    <property type="evidence" value="ECO:0007669"/>
    <property type="project" value="TreeGrafter"/>
</dbReference>
<sequence length="222" mass="24592">QQAAILEDLVTNVPLEFDFLFSKSHAEVISGKQEGVYAWIGINFVLGRFDHEDARHKCETFLDLGGDQVKLALGVCQQRGRSPMKQLWGDGGREKMLPGALPLADMLLWVAEEDAVVTIALGDQGKSLVRKRTVGILDMGGASLQIAYEVPDSGAISSPQQEEAAKSLLAEFNLGCDVQHTGHMYRVYVNTFLGFGGNFARQRYEEHVLNQTYVHNRYCCLT</sequence>
<organism evidence="6 7">
    <name type="scientific">Chloebia gouldiae</name>
    <name type="common">Gouldian finch</name>
    <name type="synonym">Erythrura gouldiae</name>
    <dbReference type="NCBI Taxonomy" id="44316"/>
    <lineage>
        <taxon>Eukaryota</taxon>
        <taxon>Metazoa</taxon>
        <taxon>Chordata</taxon>
        <taxon>Craniata</taxon>
        <taxon>Vertebrata</taxon>
        <taxon>Euteleostomi</taxon>
        <taxon>Archelosauria</taxon>
        <taxon>Archosauria</taxon>
        <taxon>Dinosauria</taxon>
        <taxon>Saurischia</taxon>
        <taxon>Theropoda</taxon>
        <taxon>Coelurosauria</taxon>
        <taxon>Aves</taxon>
        <taxon>Neognathae</taxon>
        <taxon>Neoaves</taxon>
        <taxon>Telluraves</taxon>
        <taxon>Australaves</taxon>
        <taxon>Passeriformes</taxon>
        <taxon>Passeroidea</taxon>
        <taxon>Passeridae</taxon>
        <taxon>Chloebia</taxon>
    </lineage>
</organism>
<evidence type="ECO:0000313" key="6">
    <source>
        <dbReference type="EMBL" id="RLV63955.1"/>
    </source>
</evidence>
<evidence type="ECO:0000313" key="7">
    <source>
        <dbReference type="Proteomes" id="UP000276834"/>
    </source>
</evidence>
<dbReference type="Gene3D" id="3.30.420.540">
    <property type="match status" value="1"/>
</dbReference>
<dbReference type="Proteomes" id="UP000276834">
    <property type="component" value="Unassembled WGS sequence"/>
</dbReference>
<evidence type="ECO:0000256" key="5">
    <source>
        <dbReference type="RuleBase" id="RU003833"/>
    </source>
</evidence>
<dbReference type="Gene3D" id="3.30.420.150">
    <property type="entry name" value="Exopolyphosphatase. Domain 2"/>
    <property type="match status" value="1"/>
</dbReference>
<dbReference type="PANTHER" id="PTHR11782:SF37">
    <property type="entry name" value="ECTONUCLEOSIDE TRIPHOSPHATE DIPHOSPHOHYDROLASE 7"/>
    <property type="match status" value="1"/>
</dbReference>
<proteinExistence type="inferred from homology"/>
<evidence type="ECO:0000256" key="4">
    <source>
        <dbReference type="PIRSR" id="PIRSR600407-2"/>
    </source>
</evidence>
<dbReference type="GO" id="GO:0004382">
    <property type="term" value="F:GDP phosphatase activity"/>
    <property type="evidence" value="ECO:0007669"/>
    <property type="project" value="TreeGrafter"/>
</dbReference>
<gene>
    <name evidence="6" type="ORF">DV515_00017744</name>
</gene>
<dbReference type="GO" id="GO:0017111">
    <property type="term" value="F:ribonucleoside triphosphate phosphatase activity"/>
    <property type="evidence" value="ECO:0007669"/>
    <property type="project" value="TreeGrafter"/>
</dbReference>
<dbReference type="AlphaFoldDB" id="A0A3L8Q9F7"/>
<dbReference type="InterPro" id="IPR000407">
    <property type="entry name" value="GDA1_CD39_NTPase"/>
</dbReference>
<dbReference type="GO" id="GO:0016020">
    <property type="term" value="C:membrane"/>
    <property type="evidence" value="ECO:0007669"/>
    <property type="project" value="TreeGrafter"/>
</dbReference>
<dbReference type="GO" id="GO:0005794">
    <property type="term" value="C:Golgi apparatus"/>
    <property type="evidence" value="ECO:0007669"/>
    <property type="project" value="TreeGrafter"/>
</dbReference>
<reference evidence="6 7" key="1">
    <citation type="journal article" date="2018" name="Proc. R. Soc. B">
        <title>A non-coding region near Follistatin controls head colour polymorphism in the Gouldian finch.</title>
        <authorList>
            <person name="Toomey M.B."/>
            <person name="Marques C.I."/>
            <person name="Andrade P."/>
            <person name="Araujo P.M."/>
            <person name="Sabatino S."/>
            <person name="Gazda M.A."/>
            <person name="Afonso S."/>
            <person name="Lopes R.J."/>
            <person name="Corbo J.C."/>
            <person name="Carneiro M."/>
        </authorList>
    </citation>
    <scope>NUCLEOTIDE SEQUENCE [LARGE SCALE GENOMIC DNA]</scope>
    <source>
        <strain evidence="6">Red01</strain>
        <tissue evidence="6">Muscle</tissue>
    </source>
</reference>
<dbReference type="GO" id="GO:0046036">
    <property type="term" value="P:CTP metabolic process"/>
    <property type="evidence" value="ECO:0007669"/>
    <property type="project" value="TreeGrafter"/>
</dbReference>
<dbReference type="EMBL" id="QUSF01001638">
    <property type="protein sequence ID" value="RLV63955.1"/>
    <property type="molecule type" value="Genomic_DNA"/>
</dbReference>
<dbReference type="Pfam" id="PF01150">
    <property type="entry name" value="GDA1_CD39"/>
    <property type="match status" value="2"/>
</dbReference>
<evidence type="ECO:0000256" key="1">
    <source>
        <dbReference type="ARBA" id="ARBA00009283"/>
    </source>
</evidence>
<protein>
    <recommendedName>
        <fullName evidence="8">Ectonucleoside triphosphate diphosphohydrolase 7</fullName>
    </recommendedName>
</protein>
<keyword evidence="4" id="KW-0547">Nucleotide-binding</keyword>
<name>A0A3L8Q9F7_CHLGU</name>
<evidence type="ECO:0000256" key="3">
    <source>
        <dbReference type="PIRSR" id="PIRSR600407-1"/>
    </source>
</evidence>
<feature type="binding site" evidence="4">
    <location>
        <begin position="141"/>
        <end position="145"/>
    </location>
    <ligand>
        <name>ATP</name>
        <dbReference type="ChEBI" id="CHEBI:30616"/>
    </ligand>
</feature>
<accession>A0A3L8Q9F7</accession>
<evidence type="ECO:0000256" key="2">
    <source>
        <dbReference type="ARBA" id="ARBA00022801"/>
    </source>
</evidence>
<dbReference type="OrthoDB" id="6372431at2759"/>
<keyword evidence="4" id="KW-0067">ATP-binding</keyword>
<comment type="similarity">
    <text evidence="1 5">Belongs to the GDA1/CD39 NTPase family.</text>
</comment>
<keyword evidence="7" id="KW-1185">Reference proteome</keyword>
<dbReference type="GO" id="GO:0005524">
    <property type="term" value="F:ATP binding"/>
    <property type="evidence" value="ECO:0007669"/>
    <property type="project" value="UniProtKB-KW"/>
</dbReference>
<comment type="caution">
    <text evidence="6">The sequence shown here is derived from an EMBL/GenBank/DDBJ whole genome shotgun (WGS) entry which is preliminary data.</text>
</comment>
<keyword evidence="2 5" id="KW-0378">Hydrolase</keyword>
<feature type="active site" description="Proton acceptor" evidence="3">
    <location>
        <position position="34"/>
    </location>
</feature>
<dbReference type="PANTHER" id="PTHR11782">
    <property type="entry name" value="ADENOSINE/GUANOSINE DIPHOSPHATASE"/>
    <property type="match status" value="1"/>
</dbReference>
<dbReference type="GO" id="GO:0006256">
    <property type="term" value="P:UDP catabolic process"/>
    <property type="evidence" value="ECO:0007669"/>
    <property type="project" value="TreeGrafter"/>
</dbReference>
<feature type="non-terminal residue" evidence="6">
    <location>
        <position position="1"/>
    </location>
</feature>